<dbReference type="CDD" id="cd02325">
    <property type="entry name" value="R3H"/>
    <property type="match status" value="1"/>
</dbReference>
<accession>A0A7S1AKE6</accession>
<dbReference type="GO" id="GO:0003676">
    <property type="term" value="F:nucleic acid binding"/>
    <property type="evidence" value="ECO:0007669"/>
    <property type="project" value="UniProtKB-UniRule"/>
</dbReference>
<dbReference type="SUPFAM" id="SSF82708">
    <property type="entry name" value="R3H domain"/>
    <property type="match status" value="3"/>
</dbReference>
<dbReference type="Gene3D" id="3.30.1370.50">
    <property type="entry name" value="R3H-like domain"/>
    <property type="match status" value="3"/>
</dbReference>
<evidence type="ECO:0000259" key="1">
    <source>
        <dbReference type="PROSITE" id="PS51061"/>
    </source>
</evidence>
<proteinExistence type="predicted"/>
<reference evidence="2" key="1">
    <citation type="submission" date="2021-01" db="EMBL/GenBank/DDBJ databases">
        <authorList>
            <person name="Corre E."/>
            <person name="Pelletier E."/>
            <person name="Niang G."/>
            <person name="Scheremetjew M."/>
            <person name="Finn R."/>
            <person name="Kale V."/>
            <person name="Holt S."/>
            <person name="Cochrane G."/>
            <person name="Meng A."/>
            <person name="Brown T."/>
            <person name="Cohen L."/>
        </authorList>
    </citation>
    <scope>NUCLEOTIDE SEQUENCE</scope>
</reference>
<organism evidence="2">
    <name type="scientific">Noctiluca scintillans</name>
    <name type="common">Sea sparkle</name>
    <name type="synonym">Red tide dinoflagellate</name>
    <dbReference type="NCBI Taxonomy" id="2966"/>
    <lineage>
        <taxon>Eukaryota</taxon>
        <taxon>Sar</taxon>
        <taxon>Alveolata</taxon>
        <taxon>Dinophyceae</taxon>
        <taxon>Noctilucales</taxon>
        <taxon>Noctilucaceae</taxon>
        <taxon>Noctiluca</taxon>
    </lineage>
</organism>
<dbReference type="AlphaFoldDB" id="A0A7S1AKE6"/>
<dbReference type="EMBL" id="HBFQ01044440">
    <property type="protein sequence ID" value="CAD8857148.1"/>
    <property type="molecule type" value="Transcribed_RNA"/>
</dbReference>
<protein>
    <recommendedName>
        <fullName evidence="1">R3H domain-containing protein</fullName>
    </recommendedName>
</protein>
<dbReference type="PROSITE" id="PS51061">
    <property type="entry name" value="R3H"/>
    <property type="match status" value="2"/>
</dbReference>
<feature type="domain" description="R3H" evidence="1">
    <location>
        <begin position="175"/>
        <end position="239"/>
    </location>
</feature>
<name>A0A7S1AKE6_NOCSC</name>
<feature type="domain" description="R3H" evidence="1">
    <location>
        <begin position="115"/>
        <end position="179"/>
    </location>
</feature>
<evidence type="ECO:0000313" key="2">
    <source>
        <dbReference type="EMBL" id="CAD8857148.1"/>
    </source>
</evidence>
<dbReference type="InterPro" id="IPR036867">
    <property type="entry name" value="R3H_dom_sf"/>
</dbReference>
<gene>
    <name evidence="2" type="ORF">NSCI0253_LOCUS31500</name>
</gene>
<sequence>MDEVQRTLEDVQPGNSHAFDASITDSQRKYIHVISRKLGLWTRSMGKGEERHVRAFNTSDFVARIRAELMVLENGASKSYESLTTTERDIVILLAEDLELVAQVVPGETATVVEVFNMPEFVSSVQSVLDDLADGQEHSFQGLSDRERRVVHCLAANNGLVDHSYDDGDEHCLSVGRYDALTKEVRCQLAALGSDVKEYDSSFTSLMRKVVHVAAEELGLQHATVSDDAGRRVVVAKQGVSLERNMDADGANGHISAEVARHVQVDARVTRVFEAYATGQQGSTRIFMRYPDLREFLEDTQTSVVRRRQLKQLRHQLDNIYEDTLQLQIDMGCRTNKGLTRYYFKVFLESASKKLGWSLIHLLCTLLDT</sequence>
<dbReference type="InterPro" id="IPR001374">
    <property type="entry name" value="R3H_dom"/>
</dbReference>